<dbReference type="Pfam" id="PF00226">
    <property type="entry name" value="DnaJ"/>
    <property type="match status" value="1"/>
</dbReference>
<evidence type="ECO:0000256" key="1">
    <source>
        <dbReference type="ARBA" id="ARBA00004240"/>
    </source>
</evidence>
<evidence type="ECO:0000256" key="3">
    <source>
        <dbReference type="ARBA" id="ARBA00022824"/>
    </source>
</evidence>
<accession>A2DAW9</accession>
<dbReference type="AlphaFoldDB" id="A2DAW9"/>
<sequence length="571" mass="65736">MTTFILILNFGIWKASKNESDYIWPHPLKSNKIEKLTCFQNLIPSSWMFFLLVSRILSESGDADIIQSYMDEKNYQGAVQYATQVIISPNFSPNEISIYYLRGQSNYQLHNFVEAIEDFDRVLNSTKSDQKMRKNAHKSRGFCNINTGKIEQAKIDQQKAEDEELTKFYNEIDALYTQIKTATTEGKYDVVFQAYDTLAEKCRYSLDMKIEAAKYALKLGLEDKFLEISTKVVELEPSNLEILELRGIYFLCNADHDFAKRHLLTCAKKAKDKSKCQKLNRYNNEFQNYFNKFAEAENTSNVEDASKFYEKVHKIANGACKNTSKLWVKAETLKARTMAINGTIRGAISYLNDLDDAFPNNTDVFTARADINFNQGDIDEANRDYQAAKRIDDKIQHVNDRILEIFNIHEAERNVNYYELLNLSHDFTKTQLKDAMRKATRLYHPDQYSDPAKKKECERMMAKINRGVEILGDPVKRAVYDSGDDPDNPGFKAQQEKQRAEEERLKREAEEAKLAREQAAKAAEGLNDEKKAQLLNSDNINPPRHFVFRGIDFGNNGNPFGINGNPWIVDL</sequence>
<dbReference type="InterPro" id="IPR019734">
    <property type="entry name" value="TPR_rpt"/>
</dbReference>
<protein>
    <submittedName>
        <fullName evidence="7">DnaJ domain containing protein</fullName>
    </submittedName>
</protein>
<evidence type="ECO:0000256" key="5">
    <source>
        <dbReference type="SAM" id="MobiDB-lite"/>
    </source>
</evidence>
<keyword evidence="3" id="KW-0256">Endoplasmic reticulum</keyword>
<dbReference type="KEGG" id="tva:5467860"/>
<dbReference type="InterPro" id="IPR051727">
    <property type="entry name" value="DnaJ_C3_Co-chaperones"/>
</dbReference>
<dbReference type="PANTHER" id="PTHR44140">
    <property type="entry name" value="LD25575P"/>
    <property type="match status" value="1"/>
</dbReference>
<dbReference type="PROSITE" id="PS50076">
    <property type="entry name" value="DNAJ_2"/>
    <property type="match status" value="1"/>
</dbReference>
<dbReference type="InterPro" id="IPR001623">
    <property type="entry name" value="DnaJ_domain"/>
</dbReference>
<feature type="repeat" description="TPR" evidence="4">
    <location>
        <begin position="96"/>
        <end position="129"/>
    </location>
</feature>
<dbReference type="eggNOG" id="KOG0718">
    <property type="taxonomic scope" value="Eukaryota"/>
</dbReference>
<comment type="subcellular location">
    <subcellularLocation>
        <location evidence="1">Endoplasmic reticulum</location>
    </subcellularLocation>
</comment>
<evidence type="ECO:0000256" key="4">
    <source>
        <dbReference type="PROSITE-ProRule" id="PRU00339"/>
    </source>
</evidence>
<dbReference type="EMBL" id="DS113184">
    <property type="protein sequence ID" value="EAY22299.1"/>
    <property type="molecule type" value="Genomic_DNA"/>
</dbReference>
<dbReference type="InterPro" id="IPR036869">
    <property type="entry name" value="J_dom_sf"/>
</dbReference>
<dbReference type="Gene3D" id="1.25.40.10">
    <property type="entry name" value="Tetratricopeptide repeat domain"/>
    <property type="match status" value="1"/>
</dbReference>
<dbReference type="PRINTS" id="PR00625">
    <property type="entry name" value="JDOMAIN"/>
</dbReference>
<dbReference type="RefSeq" id="XP_001583285.1">
    <property type="nucleotide sequence ID" value="XM_001583235.1"/>
</dbReference>
<dbReference type="InParanoid" id="A2DAW9"/>
<feature type="domain" description="J" evidence="6">
    <location>
        <begin position="416"/>
        <end position="484"/>
    </location>
</feature>
<name>A2DAW9_TRIV3</name>
<dbReference type="SMR" id="A2DAW9"/>
<evidence type="ECO:0000256" key="2">
    <source>
        <dbReference type="ARBA" id="ARBA00022729"/>
    </source>
</evidence>
<reference evidence="7" key="2">
    <citation type="journal article" date="2007" name="Science">
        <title>Draft genome sequence of the sexually transmitted pathogen Trichomonas vaginalis.</title>
        <authorList>
            <person name="Carlton J.M."/>
            <person name="Hirt R.P."/>
            <person name="Silva J.C."/>
            <person name="Delcher A.L."/>
            <person name="Schatz M."/>
            <person name="Zhao Q."/>
            <person name="Wortman J.R."/>
            <person name="Bidwell S.L."/>
            <person name="Alsmark U.C.M."/>
            <person name="Besteiro S."/>
            <person name="Sicheritz-Ponten T."/>
            <person name="Noel C.J."/>
            <person name="Dacks J.B."/>
            <person name="Foster P.G."/>
            <person name="Simillion C."/>
            <person name="Van de Peer Y."/>
            <person name="Miranda-Saavedra D."/>
            <person name="Barton G.J."/>
            <person name="Westrop G.D."/>
            <person name="Mueller S."/>
            <person name="Dessi D."/>
            <person name="Fiori P.L."/>
            <person name="Ren Q."/>
            <person name="Paulsen I."/>
            <person name="Zhang H."/>
            <person name="Bastida-Corcuera F.D."/>
            <person name="Simoes-Barbosa A."/>
            <person name="Brown M.T."/>
            <person name="Hayes R.D."/>
            <person name="Mukherjee M."/>
            <person name="Okumura C.Y."/>
            <person name="Schneider R."/>
            <person name="Smith A.J."/>
            <person name="Vanacova S."/>
            <person name="Villalvazo M."/>
            <person name="Haas B.J."/>
            <person name="Pertea M."/>
            <person name="Feldblyum T.V."/>
            <person name="Utterback T.R."/>
            <person name="Shu C.L."/>
            <person name="Osoegawa K."/>
            <person name="de Jong P.J."/>
            <person name="Hrdy I."/>
            <person name="Horvathova L."/>
            <person name="Zubacova Z."/>
            <person name="Dolezal P."/>
            <person name="Malik S.B."/>
            <person name="Logsdon J.M. Jr."/>
            <person name="Henze K."/>
            <person name="Gupta A."/>
            <person name="Wang C.C."/>
            <person name="Dunne R.L."/>
            <person name="Upcroft J.A."/>
            <person name="Upcroft P."/>
            <person name="White O."/>
            <person name="Salzberg S.L."/>
            <person name="Tang P."/>
            <person name="Chiu C.-H."/>
            <person name="Lee Y.-S."/>
            <person name="Embley T.M."/>
            <person name="Coombs G.H."/>
            <person name="Mottram J.C."/>
            <person name="Tachezy J."/>
            <person name="Fraser-Liggett C.M."/>
            <person name="Johnson P.J."/>
        </authorList>
    </citation>
    <scope>NUCLEOTIDE SEQUENCE [LARGE SCALE GENOMIC DNA]</scope>
    <source>
        <strain evidence="7">G3</strain>
    </source>
</reference>
<keyword evidence="4" id="KW-0802">TPR repeat</keyword>
<dbReference type="SUPFAM" id="SSF48452">
    <property type="entry name" value="TPR-like"/>
    <property type="match status" value="2"/>
</dbReference>
<dbReference type="OrthoDB" id="1726119at2759"/>
<reference evidence="7" key="1">
    <citation type="submission" date="2006-10" db="EMBL/GenBank/DDBJ databases">
        <authorList>
            <person name="Amadeo P."/>
            <person name="Zhao Q."/>
            <person name="Wortman J."/>
            <person name="Fraser-Liggett C."/>
            <person name="Carlton J."/>
        </authorList>
    </citation>
    <scope>NUCLEOTIDE SEQUENCE</scope>
    <source>
        <strain evidence="7">G3</strain>
    </source>
</reference>
<dbReference type="CDD" id="cd06257">
    <property type="entry name" value="DnaJ"/>
    <property type="match status" value="1"/>
</dbReference>
<dbReference type="GO" id="GO:0005783">
    <property type="term" value="C:endoplasmic reticulum"/>
    <property type="evidence" value="ECO:0007669"/>
    <property type="project" value="UniProtKB-SubCell"/>
</dbReference>
<dbReference type="FunFam" id="1.25.40.10:FF:000258">
    <property type="entry name" value="DnaJ domain containing protein"/>
    <property type="match status" value="1"/>
</dbReference>
<dbReference type="PANTHER" id="PTHR44140:SF2">
    <property type="entry name" value="LD25575P"/>
    <property type="match status" value="1"/>
</dbReference>
<dbReference type="SUPFAM" id="SSF46565">
    <property type="entry name" value="Chaperone J-domain"/>
    <property type="match status" value="1"/>
</dbReference>
<evidence type="ECO:0000313" key="7">
    <source>
        <dbReference type="EMBL" id="EAY22299.1"/>
    </source>
</evidence>
<evidence type="ECO:0000259" key="6">
    <source>
        <dbReference type="PROSITE" id="PS50076"/>
    </source>
</evidence>
<dbReference type="STRING" id="5722.A2DAW9"/>
<feature type="region of interest" description="Disordered" evidence="5">
    <location>
        <begin position="478"/>
        <end position="502"/>
    </location>
</feature>
<evidence type="ECO:0000313" key="8">
    <source>
        <dbReference type="Proteomes" id="UP000001542"/>
    </source>
</evidence>
<keyword evidence="8" id="KW-1185">Reference proteome</keyword>
<dbReference type="Proteomes" id="UP000001542">
    <property type="component" value="Unassembled WGS sequence"/>
</dbReference>
<dbReference type="VEuPathDB" id="TrichDB:TVAG_377780"/>
<dbReference type="Gene3D" id="1.10.287.110">
    <property type="entry name" value="DnaJ domain"/>
    <property type="match status" value="1"/>
</dbReference>
<dbReference type="VEuPathDB" id="TrichDB:TVAGG3_0517680"/>
<dbReference type="SMART" id="SM00271">
    <property type="entry name" value="DnaJ"/>
    <property type="match status" value="1"/>
</dbReference>
<keyword evidence="2" id="KW-0732">Signal</keyword>
<gene>
    <name evidence="7" type="ORF">TVAG_377780</name>
</gene>
<dbReference type="SMART" id="SM00028">
    <property type="entry name" value="TPR"/>
    <property type="match status" value="2"/>
</dbReference>
<dbReference type="InterPro" id="IPR011990">
    <property type="entry name" value="TPR-like_helical_dom_sf"/>
</dbReference>
<dbReference type="PROSITE" id="PS50005">
    <property type="entry name" value="TPR"/>
    <property type="match status" value="1"/>
</dbReference>
<organism evidence="7 8">
    <name type="scientific">Trichomonas vaginalis (strain ATCC PRA-98 / G3)</name>
    <dbReference type="NCBI Taxonomy" id="412133"/>
    <lineage>
        <taxon>Eukaryota</taxon>
        <taxon>Metamonada</taxon>
        <taxon>Parabasalia</taxon>
        <taxon>Trichomonadida</taxon>
        <taxon>Trichomonadidae</taxon>
        <taxon>Trichomonas</taxon>
    </lineage>
</organism>
<proteinExistence type="predicted"/>